<feature type="signal peptide" evidence="1">
    <location>
        <begin position="1"/>
        <end position="21"/>
    </location>
</feature>
<dbReference type="Proteomes" id="UP000682733">
    <property type="component" value="Unassembled WGS sequence"/>
</dbReference>
<dbReference type="AlphaFoldDB" id="A0A8S2PWA6"/>
<keyword evidence="1" id="KW-0732">Signal</keyword>
<sequence>MLHAIILGCLIQLFQVDHVLLAISCNYPSYTSREYQVILNPKLFTSPNSFSDGVNLVLDYLGKIENDALINFTLVNSSLSINNESLVDYMPENVNDMKIPVSYKSRIKPGKPADIVFKISNSDPALVYRKQFRIADEFINSSKTKFELDTYATNGKTSSHCSYAVSVDLLETSSSLSSINISSIFPDASSFVTYSDSPIIIRPISNETQLVPTAEFSIRLANSKKLNADISSIKRNGIVKVEFSFRIKDDAADTILYTAQHLIENLSMSSLVLNTSASPVSNQGHISDKIRVTSNDILNMMNTIRSTLLRPRVFDLDAPQVLTDYDYQNTSGLSK</sequence>
<name>A0A8S2PWA6_9BILA</name>
<organism evidence="3 4">
    <name type="scientific">Didymodactylos carnosus</name>
    <dbReference type="NCBI Taxonomy" id="1234261"/>
    <lineage>
        <taxon>Eukaryota</taxon>
        <taxon>Metazoa</taxon>
        <taxon>Spiralia</taxon>
        <taxon>Gnathifera</taxon>
        <taxon>Rotifera</taxon>
        <taxon>Eurotatoria</taxon>
        <taxon>Bdelloidea</taxon>
        <taxon>Philodinida</taxon>
        <taxon>Philodinidae</taxon>
        <taxon>Didymodactylos</taxon>
    </lineage>
</organism>
<accession>A0A8S2PWA6</accession>
<proteinExistence type="predicted"/>
<evidence type="ECO:0000313" key="3">
    <source>
        <dbReference type="EMBL" id="CAF4071475.1"/>
    </source>
</evidence>
<dbReference type="Proteomes" id="UP000677228">
    <property type="component" value="Unassembled WGS sequence"/>
</dbReference>
<comment type="caution">
    <text evidence="3">The sequence shown here is derived from an EMBL/GenBank/DDBJ whole genome shotgun (WGS) entry which is preliminary data.</text>
</comment>
<evidence type="ECO:0000256" key="1">
    <source>
        <dbReference type="SAM" id="SignalP"/>
    </source>
</evidence>
<dbReference type="EMBL" id="CAJOBA010039060">
    <property type="protein sequence ID" value="CAF4071475.1"/>
    <property type="molecule type" value="Genomic_DNA"/>
</dbReference>
<feature type="non-terminal residue" evidence="3">
    <location>
        <position position="1"/>
    </location>
</feature>
<feature type="chain" id="PRO_5036434691" evidence="1">
    <location>
        <begin position="22"/>
        <end position="335"/>
    </location>
</feature>
<evidence type="ECO:0000313" key="4">
    <source>
        <dbReference type="Proteomes" id="UP000682733"/>
    </source>
</evidence>
<reference evidence="3" key="1">
    <citation type="submission" date="2021-02" db="EMBL/GenBank/DDBJ databases">
        <authorList>
            <person name="Nowell W R."/>
        </authorList>
    </citation>
    <scope>NUCLEOTIDE SEQUENCE</scope>
</reference>
<evidence type="ECO:0000313" key="2">
    <source>
        <dbReference type="EMBL" id="CAF1265126.1"/>
    </source>
</evidence>
<dbReference type="EMBL" id="CAJNOK010017497">
    <property type="protein sequence ID" value="CAF1265126.1"/>
    <property type="molecule type" value="Genomic_DNA"/>
</dbReference>
<protein>
    <submittedName>
        <fullName evidence="3">Uncharacterized protein</fullName>
    </submittedName>
</protein>
<gene>
    <name evidence="2" type="ORF">OVA965_LOCUS26915</name>
    <name evidence="3" type="ORF">TMI583_LOCUS27662</name>
</gene>